<name>A0A225VZ91_9STRA</name>
<evidence type="ECO:0000313" key="4">
    <source>
        <dbReference type="EMBL" id="OWZ10289.1"/>
    </source>
</evidence>
<evidence type="ECO:0000256" key="1">
    <source>
        <dbReference type="ARBA" id="ARBA00023125"/>
    </source>
</evidence>
<proteinExistence type="predicted"/>
<dbReference type="PROSITE" id="PS51253">
    <property type="entry name" value="HTH_CENPB"/>
    <property type="match status" value="1"/>
</dbReference>
<dbReference type="Proteomes" id="UP000198211">
    <property type="component" value="Unassembled WGS sequence"/>
</dbReference>
<dbReference type="OrthoDB" id="162969at2759"/>
<gene>
    <name evidence="4" type="ORF">PHMEG_00016880</name>
</gene>
<dbReference type="EMBL" id="NBNE01002494">
    <property type="protein sequence ID" value="OWZ10289.1"/>
    <property type="molecule type" value="Genomic_DNA"/>
</dbReference>
<feature type="compositionally biased region" description="Basic and acidic residues" evidence="2">
    <location>
        <begin position="152"/>
        <end position="173"/>
    </location>
</feature>
<evidence type="ECO:0000256" key="2">
    <source>
        <dbReference type="SAM" id="MobiDB-lite"/>
    </source>
</evidence>
<accession>A0A225VZ91</accession>
<evidence type="ECO:0000259" key="3">
    <source>
        <dbReference type="PROSITE" id="PS51253"/>
    </source>
</evidence>
<keyword evidence="1" id="KW-0238">DNA-binding</keyword>
<sequence length="199" mass="22467">MGRTRLQSLTPEQKLAIVRQSDKQPEWKQKQLGRWAADKFQLPSVPSQPMISVVLRQGGKPVKVRTPAKRPPKPKVIKCPKVEKAMLQWLQKKIDKDEAVAVHSVQTQAKIIVDRLSATADGFVVSDAWVDSFMRHHVLNCRFGLSDSETGESDKEQEAVHVEKKKNVVRDSRSPVPTAPAGKRKRDNRVGARQVKARR</sequence>
<dbReference type="Pfam" id="PF03221">
    <property type="entry name" value="HTH_Tnp_Tc5"/>
    <property type="match status" value="1"/>
</dbReference>
<protein>
    <recommendedName>
        <fullName evidence="3">HTH CENPB-type domain-containing protein</fullName>
    </recommendedName>
</protein>
<dbReference type="Gene3D" id="1.10.10.60">
    <property type="entry name" value="Homeodomain-like"/>
    <property type="match status" value="2"/>
</dbReference>
<dbReference type="InterPro" id="IPR006600">
    <property type="entry name" value="HTH_CenpB_DNA-bd_dom"/>
</dbReference>
<keyword evidence="5" id="KW-1185">Reference proteome</keyword>
<dbReference type="SUPFAM" id="SSF46689">
    <property type="entry name" value="Homeodomain-like"/>
    <property type="match status" value="1"/>
</dbReference>
<dbReference type="GO" id="GO:0003677">
    <property type="term" value="F:DNA binding"/>
    <property type="evidence" value="ECO:0007669"/>
    <property type="project" value="UniProtKB-KW"/>
</dbReference>
<dbReference type="InterPro" id="IPR009057">
    <property type="entry name" value="Homeodomain-like_sf"/>
</dbReference>
<organism evidence="4 5">
    <name type="scientific">Phytophthora megakarya</name>
    <dbReference type="NCBI Taxonomy" id="4795"/>
    <lineage>
        <taxon>Eukaryota</taxon>
        <taxon>Sar</taxon>
        <taxon>Stramenopiles</taxon>
        <taxon>Oomycota</taxon>
        <taxon>Peronosporomycetes</taxon>
        <taxon>Peronosporales</taxon>
        <taxon>Peronosporaceae</taxon>
        <taxon>Phytophthora</taxon>
    </lineage>
</organism>
<evidence type="ECO:0000313" key="5">
    <source>
        <dbReference type="Proteomes" id="UP000198211"/>
    </source>
</evidence>
<feature type="region of interest" description="Disordered" evidence="2">
    <location>
        <begin position="145"/>
        <end position="199"/>
    </location>
</feature>
<comment type="caution">
    <text evidence="4">The sequence shown here is derived from an EMBL/GenBank/DDBJ whole genome shotgun (WGS) entry which is preliminary data.</text>
</comment>
<feature type="domain" description="HTH CENPB-type" evidence="3">
    <location>
        <begin position="70"/>
        <end position="143"/>
    </location>
</feature>
<reference evidence="5" key="1">
    <citation type="submission" date="2017-03" db="EMBL/GenBank/DDBJ databases">
        <title>Phytopthora megakarya and P. palmivora, two closely related causual agents of cacao black pod achieved similar genome size and gene model numbers by different mechanisms.</title>
        <authorList>
            <person name="Ali S."/>
            <person name="Shao J."/>
            <person name="Larry D.J."/>
            <person name="Kronmiller B."/>
            <person name="Shen D."/>
            <person name="Strem M.D."/>
            <person name="Melnick R.L."/>
            <person name="Guiltinan M.J."/>
            <person name="Tyler B.M."/>
            <person name="Meinhardt L.W."/>
            <person name="Bailey B.A."/>
        </authorList>
    </citation>
    <scope>NUCLEOTIDE SEQUENCE [LARGE SCALE GENOMIC DNA]</scope>
    <source>
        <strain evidence="5">zdho120</strain>
    </source>
</reference>
<dbReference type="AlphaFoldDB" id="A0A225VZ91"/>